<comment type="pathway">
    <text evidence="4">Sphingolipid metabolism.</text>
</comment>
<dbReference type="Pfam" id="PF15508">
    <property type="entry name" value="NAAA-beta"/>
    <property type="match status" value="1"/>
</dbReference>
<protein>
    <recommendedName>
        <fullName evidence="16">Acid ceramidase</fullName>
        <ecNumber evidence="6">3.5.1.23</ecNumber>
    </recommendedName>
</protein>
<dbReference type="AlphaFoldDB" id="A0A914Z1T4"/>
<comment type="similarity">
    <text evidence="5 17">Belongs to the acid ceramidase family.</text>
</comment>
<evidence type="ECO:0000256" key="7">
    <source>
        <dbReference type="ARBA" id="ARBA00022525"/>
    </source>
</evidence>
<keyword evidence="10" id="KW-0746">Sphingolipid metabolism</keyword>
<dbReference type="GO" id="GO:0006631">
    <property type="term" value="P:fatty acid metabolic process"/>
    <property type="evidence" value="ECO:0007669"/>
    <property type="project" value="InterPro"/>
</dbReference>
<keyword evidence="12" id="KW-0865">Zymogen</keyword>
<reference evidence="23" key="1">
    <citation type="submission" date="2022-11" db="UniProtKB">
        <authorList>
            <consortium name="WormBaseParasite"/>
        </authorList>
    </citation>
    <scope>IDENTIFICATION</scope>
</reference>
<evidence type="ECO:0000256" key="6">
    <source>
        <dbReference type="ARBA" id="ARBA00011891"/>
    </source>
</evidence>
<dbReference type="Pfam" id="PF02275">
    <property type="entry name" value="CBAH"/>
    <property type="match status" value="1"/>
</dbReference>
<sequence length="397" mass="44969">MKTSIILGVFILGTVSAVYVPLPEKFADHCILDDGTNLYKPENQYQVPWFNVDLDADPYTRFQEISGIYKDNIKDLLQQIKNLITPFIPDALNIVDDVFGSMDQYLAAPYRDEIRGIADATGLPVGEIVMYNIFYEIFTVCTSIIAQDDQGHLHHARNLDFGLFLGWNATTHEWAISSHLRKMVVNINWIKDGKVLFVSNNFAGFIGIYNGMKKGAFSLTANDRFDAIGGYVGIIRWMIGLEPNSRWMTWLARETLEQKNSYAEAYEHLANTPMLSPTYFIVSGINPYEGAIISRTLNGTVEAQSVKMNPDSPYGWYLLQTNYDPNDVVLYIDDRRTPGNACMRKLGRSNVTFQGIYNVLSSRTNLNKLTTYTVLMDTIEGKFETHLQSCPGDCYAW</sequence>
<dbReference type="GO" id="GO:0005576">
    <property type="term" value="C:extracellular region"/>
    <property type="evidence" value="ECO:0007669"/>
    <property type="project" value="UniProtKB-SubCell"/>
</dbReference>
<keyword evidence="15" id="KW-0458">Lysosome</keyword>
<dbReference type="Gene3D" id="3.60.60.10">
    <property type="entry name" value="Penicillin V Acylase, Chain A"/>
    <property type="match status" value="1"/>
</dbReference>
<feature type="domain" description="Acid ceramidase N-terminal" evidence="21">
    <location>
        <begin position="46"/>
        <end position="106"/>
    </location>
</feature>
<keyword evidence="22" id="KW-1185">Reference proteome</keyword>
<dbReference type="GO" id="GO:0016020">
    <property type="term" value="C:membrane"/>
    <property type="evidence" value="ECO:0007669"/>
    <property type="project" value="GOC"/>
</dbReference>
<evidence type="ECO:0000259" key="21">
    <source>
        <dbReference type="Pfam" id="PF15508"/>
    </source>
</evidence>
<feature type="active site" description="Nucleophile" evidence="18">
    <location>
        <position position="141"/>
    </location>
</feature>
<dbReference type="GO" id="GO:0006665">
    <property type="term" value="P:sphingolipid metabolic process"/>
    <property type="evidence" value="ECO:0007669"/>
    <property type="project" value="UniProtKB-KW"/>
</dbReference>
<dbReference type="GO" id="GO:0017040">
    <property type="term" value="F:N-acylsphingosine amidohydrolase activity"/>
    <property type="evidence" value="ECO:0007669"/>
    <property type="project" value="UniProtKB-EC"/>
</dbReference>
<evidence type="ECO:0000256" key="3">
    <source>
        <dbReference type="ARBA" id="ARBA00004760"/>
    </source>
</evidence>
<comment type="pathway">
    <text evidence="3">Lipid metabolism; sphingolipid metabolism.</text>
</comment>
<evidence type="ECO:0000256" key="5">
    <source>
        <dbReference type="ARBA" id="ARBA00005730"/>
    </source>
</evidence>
<evidence type="ECO:0000256" key="1">
    <source>
        <dbReference type="ARBA" id="ARBA00004371"/>
    </source>
</evidence>
<evidence type="ECO:0000256" key="15">
    <source>
        <dbReference type="ARBA" id="ARBA00023228"/>
    </source>
</evidence>
<dbReference type="WBParaSite" id="PSU_v2.g6660.t1">
    <property type="protein sequence ID" value="PSU_v2.g6660.t1"/>
    <property type="gene ID" value="PSU_v2.g6660"/>
</dbReference>
<dbReference type="PANTHER" id="PTHR28583:SF1">
    <property type="entry name" value="ACID CERAMIDASE"/>
    <property type="match status" value="1"/>
</dbReference>
<name>A0A914Z1T4_9BILA</name>
<dbReference type="GO" id="GO:0005764">
    <property type="term" value="C:lysosome"/>
    <property type="evidence" value="ECO:0007669"/>
    <property type="project" value="UniProtKB-SubCell"/>
</dbReference>
<feature type="chain" id="PRO_5037103028" description="Acid ceramidase" evidence="19">
    <location>
        <begin position="18"/>
        <end position="397"/>
    </location>
</feature>
<dbReference type="InterPro" id="IPR029132">
    <property type="entry name" value="CBAH/NAAA_C"/>
</dbReference>
<keyword evidence="9 17" id="KW-0378">Hydrolase</keyword>
<dbReference type="PIRSF" id="PIRSF017632">
    <property type="entry name" value="Acid_ceramidase-like"/>
    <property type="match status" value="1"/>
</dbReference>
<evidence type="ECO:0000313" key="22">
    <source>
        <dbReference type="Proteomes" id="UP000887577"/>
    </source>
</evidence>
<keyword evidence="7" id="KW-0964">Secreted</keyword>
<comment type="subcellular location">
    <subcellularLocation>
        <location evidence="1">Lysosome</location>
    </subcellularLocation>
    <subcellularLocation>
        <location evidence="2">Secreted</location>
    </subcellularLocation>
</comment>
<evidence type="ECO:0000256" key="2">
    <source>
        <dbReference type="ARBA" id="ARBA00004613"/>
    </source>
</evidence>
<evidence type="ECO:0000256" key="17">
    <source>
        <dbReference type="PIRNR" id="PIRNR017632"/>
    </source>
</evidence>
<dbReference type="GO" id="GO:0017064">
    <property type="term" value="F:fatty acid amide hydrolase activity"/>
    <property type="evidence" value="ECO:0007669"/>
    <property type="project" value="InterPro"/>
</dbReference>
<evidence type="ECO:0000256" key="14">
    <source>
        <dbReference type="ARBA" id="ARBA00023180"/>
    </source>
</evidence>
<dbReference type="InterPro" id="IPR029130">
    <property type="entry name" value="Acid_ceramidase_N"/>
</dbReference>
<evidence type="ECO:0000256" key="4">
    <source>
        <dbReference type="ARBA" id="ARBA00004991"/>
    </source>
</evidence>
<dbReference type="EC" id="3.5.1.23" evidence="6"/>
<accession>A0A914Z1T4</accession>
<dbReference type="PANTHER" id="PTHR28583">
    <property type="entry name" value="ACID AMIDASE"/>
    <property type="match status" value="1"/>
</dbReference>
<keyword evidence="11 17" id="KW-0443">Lipid metabolism</keyword>
<feature type="signal peptide" evidence="19">
    <location>
        <begin position="1"/>
        <end position="17"/>
    </location>
</feature>
<evidence type="ECO:0000256" key="13">
    <source>
        <dbReference type="ARBA" id="ARBA00023157"/>
    </source>
</evidence>
<dbReference type="InterPro" id="IPR016699">
    <property type="entry name" value="Acid_ceramidase-like"/>
</dbReference>
<evidence type="ECO:0000256" key="18">
    <source>
        <dbReference type="PIRSR" id="PIRSR017632-1"/>
    </source>
</evidence>
<dbReference type="FunFam" id="3.60.60.10:FF:000006">
    <property type="entry name" value="N-acylethanolamine-hydrolyzing acid amidase"/>
    <property type="match status" value="1"/>
</dbReference>
<keyword evidence="14" id="KW-0325">Glycoprotein</keyword>
<evidence type="ECO:0000256" key="9">
    <source>
        <dbReference type="ARBA" id="ARBA00022801"/>
    </source>
</evidence>
<evidence type="ECO:0000256" key="10">
    <source>
        <dbReference type="ARBA" id="ARBA00022919"/>
    </source>
</evidence>
<feature type="domain" description="Choloylglycine hydrolase/NAAA C-terminal" evidence="20">
    <location>
        <begin position="141"/>
        <end position="287"/>
    </location>
</feature>
<evidence type="ECO:0000256" key="12">
    <source>
        <dbReference type="ARBA" id="ARBA00023145"/>
    </source>
</evidence>
<evidence type="ECO:0000313" key="23">
    <source>
        <dbReference type="WBParaSite" id="PSU_v2.g6660.t1"/>
    </source>
</evidence>
<evidence type="ECO:0000256" key="11">
    <source>
        <dbReference type="ARBA" id="ARBA00023098"/>
    </source>
</evidence>
<proteinExistence type="inferred from homology"/>
<organism evidence="22 23">
    <name type="scientific">Panagrolaimus superbus</name>
    <dbReference type="NCBI Taxonomy" id="310955"/>
    <lineage>
        <taxon>Eukaryota</taxon>
        <taxon>Metazoa</taxon>
        <taxon>Ecdysozoa</taxon>
        <taxon>Nematoda</taxon>
        <taxon>Chromadorea</taxon>
        <taxon>Rhabditida</taxon>
        <taxon>Tylenchina</taxon>
        <taxon>Panagrolaimomorpha</taxon>
        <taxon>Panagrolaimoidea</taxon>
        <taxon>Panagrolaimidae</taxon>
        <taxon>Panagrolaimus</taxon>
    </lineage>
</organism>
<keyword evidence="13" id="KW-1015">Disulfide bond</keyword>
<dbReference type="Proteomes" id="UP000887577">
    <property type="component" value="Unplaced"/>
</dbReference>
<keyword evidence="8 19" id="KW-0732">Signal</keyword>
<evidence type="ECO:0000256" key="19">
    <source>
        <dbReference type="SAM" id="SignalP"/>
    </source>
</evidence>
<evidence type="ECO:0000259" key="20">
    <source>
        <dbReference type="Pfam" id="PF02275"/>
    </source>
</evidence>
<evidence type="ECO:0000256" key="8">
    <source>
        <dbReference type="ARBA" id="ARBA00022729"/>
    </source>
</evidence>
<evidence type="ECO:0000256" key="16">
    <source>
        <dbReference type="ARBA" id="ARBA00040588"/>
    </source>
</evidence>